<dbReference type="CDD" id="cd16031">
    <property type="entry name" value="G6S_like"/>
    <property type="match status" value="1"/>
</dbReference>
<dbReference type="PANTHER" id="PTHR45953:SF1">
    <property type="entry name" value="IDURONATE 2-SULFATASE"/>
    <property type="match status" value="1"/>
</dbReference>
<sequence>MRAILGFLLIIAPTFFSNEIRANEPAVPPKRPNLIFLMTDNQRWDALGCYGNSIIQTPNIDRLAAQGLRFTNTFCTTSICAATRASIFTGQYRRTHGYSFEKPPMTIAAMRKTYPAVLKKAGYRTGFVGKIGVRLNRGTAEEMFDFFRFNQASDTNQPYYRKSPDGTIKHLTRINGDQAIDFLRSSIATQPFCLSVSFSAPHPEDDNVRQYIYDRELEHLYRGVTIPPPPVSEPQHFEQLPGFLRVSMNRQRWFRRFDTPEKYQRMMKAMYRLITGVDIQIGRILDEIRKRGVEDNTLIVFTSDNGLITGEHSITGIWLMYEPSIRLPLIIYDPRRPKASRGKAVSELALNVDYGPTLLDLAGVEIPAAMQGRSLVPLLRGNSQDWPRDFFYEHYFRPSGLKTNENNIPRSEGLRSERWKYVHYFDERPTYEQLFDLAKDPHEVNNLAGNPRHDETLEAMRRRMQVLRAQAGPPWNPRR</sequence>
<protein>
    <recommendedName>
        <fullName evidence="3">Sulfatase N-terminal domain-containing protein</fullName>
    </recommendedName>
</protein>
<dbReference type="SUPFAM" id="SSF53649">
    <property type="entry name" value="Alkaline phosphatase-like"/>
    <property type="match status" value="1"/>
</dbReference>
<feature type="domain" description="Sulfatase N-terminal" evidence="3">
    <location>
        <begin position="32"/>
        <end position="364"/>
    </location>
</feature>
<dbReference type="GO" id="GO:0046872">
    <property type="term" value="F:metal ion binding"/>
    <property type="evidence" value="ECO:0007669"/>
    <property type="project" value="UniProtKB-KW"/>
</dbReference>
<dbReference type="GO" id="GO:0005737">
    <property type="term" value="C:cytoplasm"/>
    <property type="evidence" value="ECO:0007669"/>
    <property type="project" value="TreeGrafter"/>
</dbReference>
<reference evidence="4" key="1">
    <citation type="submission" date="2018-05" db="EMBL/GenBank/DDBJ databases">
        <authorList>
            <person name="Lanie J.A."/>
            <person name="Ng W.-L."/>
            <person name="Kazmierczak K.M."/>
            <person name="Andrzejewski T.M."/>
            <person name="Davidsen T.M."/>
            <person name="Wayne K.J."/>
            <person name="Tettelin H."/>
            <person name="Glass J.I."/>
            <person name="Rusch D."/>
            <person name="Podicherti R."/>
            <person name="Tsui H.-C.T."/>
            <person name="Winkler M.E."/>
        </authorList>
    </citation>
    <scope>NUCLEOTIDE SEQUENCE</scope>
</reference>
<dbReference type="AlphaFoldDB" id="A0A381X6P4"/>
<evidence type="ECO:0000256" key="2">
    <source>
        <dbReference type="ARBA" id="ARBA00022801"/>
    </source>
</evidence>
<evidence type="ECO:0000256" key="1">
    <source>
        <dbReference type="ARBA" id="ARBA00022723"/>
    </source>
</evidence>
<dbReference type="InterPro" id="IPR017850">
    <property type="entry name" value="Alkaline_phosphatase_core_sf"/>
</dbReference>
<dbReference type="Pfam" id="PF00884">
    <property type="entry name" value="Sulfatase"/>
    <property type="match status" value="1"/>
</dbReference>
<keyword evidence="1" id="KW-0479">Metal-binding</keyword>
<dbReference type="InterPro" id="IPR000917">
    <property type="entry name" value="Sulfatase_N"/>
</dbReference>
<dbReference type="GO" id="GO:0008484">
    <property type="term" value="F:sulfuric ester hydrolase activity"/>
    <property type="evidence" value="ECO:0007669"/>
    <property type="project" value="TreeGrafter"/>
</dbReference>
<name>A0A381X6P4_9ZZZZ</name>
<keyword evidence="2" id="KW-0378">Hydrolase</keyword>
<evidence type="ECO:0000313" key="4">
    <source>
        <dbReference type="EMBL" id="SVA59867.1"/>
    </source>
</evidence>
<dbReference type="EMBL" id="UINC01013952">
    <property type="protein sequence ID" value="SVA59867.1"/>
    <property type="molecule type" value="Genomic_DNA"/>
</dbReference>
<proteinExistence type="predicted"/>
<accession>A0A381X6P4</accession>
<evidence type="ECO:0000259" key="3">
    <source>
        <dbReference type="Pfam" id="PF00884"/>
    </source>
</evidence>
<organism evidence="4">
    <name type="scientific">marine metagenome</name>
    <dbReference type="NCBI Taxonomy" id="408172"/>
    <lineage>
        <taxon>unclassified sequences</taxon>
        <taxon>metagenomes</taxon>
        <taxon>ecological metagenomes</taxon>
    </lineage>
</organism>
<gene>
    <name evidence="4" type="ORF">METZ01_LOCUS112721</name>
</gene>
<dbReference type="PANTHER" id="PTHR45953">
    <property type="entry name" value="IDURONATE 2-SULFATASE"/>
    <property type="match status" value="1"/>
</dbReference>
<dbReference type="Gene3D" id="3.40.720.10">
    <property type="entry name" value="Alkaline Phosphatase, subunit A"/>
    <property type="match status" value="1"/>
</dbReference>